<proteinExistence type="predicted"/>
<gene>
    <name evidence="1" type="ORF">A5726_28105</name>
</gene>
<evidence type="ECO:0000313" key="2">
    <source>
        <dbReference type="Proteomes" id="UP000093779"/>
    </source>
</evidence>
<dbReference type="AlphaFoldDB" id="A0A1A1X1B1"/>
<evidence type="ECO:0000313" key="1">
    <source>
        <dbReference type="EMBL" id="OBF12944.1"/>
    </source>
</evidence>
<comment type="caution">
    <text evidence="1">The sequence shown here is derived from an EMBL/GenBank/DDBJ whole genome shotgun (WGS) entry which is preliminary data.</text>
</comment>
<dbReference type="Proteomes" id="UP000093779">
    <property type="component" value="Unassembled WGS sequence"/>
</dbReference>
<protein>
    <submittedName>
        <fullName evidence="1">Uncharacterized protein</fullName>
    </submittedName>
</protein>
<sequence>MIGPSDIQIILGKVRPLSRPLTEAHPQVLIIARMKLCDKSVAPPMFLGFVVSRTAGTVCSPVRGCSRRSLTGIGVGSATVSDTLIRCALLDDLGSGFGSAVDRPGIAEWGLWDGNRIEGLGV</sequence>
<name>A0A1A1X1B1_9MYCO</name>
<organism evidence="1 2">
    <name type="scientific">Mycolicibacterium conceptionense</name>
    <dbReference type="NCBI Taxonomy" id="451644"/>
    <lineage>
        <taxon>Bacteria</taxon>
        <taxon>Bacillati</taxon>
        <taxon>Actinomycetota</taxon>
        <taxon>Actinomycetes</taxon>
        <taxon>Mycobacteriales</taxon>
        <taxon>Mycobacteriaceae</taxon>
        <taxon>Mycolicibacterium</taxon>
    </lineage>
</organism>
<dbReference type="EMBL" id="LZHX01000097">
    <property type="protein sequence ID" value="OBF12944.1"/>
    <property type="molecule type" value="Genomic_DNA"/>
</dbReference>
<reference evidence="1 2" key="1">
    <citation type="submission" date="2016-06" db="EMBL/GenBank/DDBJ databases">
        <authorList>
            <person name="Kjaerup R.B."/>
            <person name="Dalgaard T.S."/>
            <person name="Juul-Madsen H.R."/>
        </authorList>
    </citation>
    <scope>NUCLEOTIDE SEQUENCE [LARGE SCALE GENOMIC DNA]</scope>
    <source>
        <strain evidence="1 2">ACS1953</strain>
    </source>
</reference>
<accession>A0A1A1X1B1</accession>